<dbReference type="Proteomes" id="UP000824890">
    <property type="component" value="Unassembled WGS sequence"/>
</dbReference>
<evidence type="ECO:0000313" key="1">
    <source>
        <dbReference type="EMBL" id="KAH0849524.1"/>
    </source>
</evidence>
<comment type="caution">
    <text evidence="1">The sequence shown here is derived from an EMBL/GenBank/DDBJ whole genome shotgun (WGS) entry which is preliminary data.</text>
</comment>
<accession>A0ABQ7X2C6</accession>
<evidence type="ECO:0000313" key="2">
    <source>
        <dbReference type="Proteomes" id="UP000824890"/>
    </source>
</evidence>
<dbReference type="EMBL" id="JAGKQM010002451">
    <property type="protein sequence ID" value="KAH0849524.1"/>
    <property type="molecule type" value="Genomic_DNA"/>
</dbReference>
<protein>
    <submittedName>
        <fullName evidence="1">Uncharacterized protein</fullName>
    </submittedName>
</protein>
<reference evidence="1 2" key="1">
    <citation type="submission" date="2021-05" db="EMBL/GenBank/DDBJ databases">
        <title>Genome Assembly of Synthetic Allotetraploid Brassica napus Reveals Homoeologous Exchanges between Subgenomes.</title>
        <authorList>
            <person name="Davis J.T."/>
        </authorList>
    </citation>
    <scope>NUCLEOTIDE SEQUENCE [LARGE SCALE GENOMIC DNA]</scope>
    <source>
        <strain evidence="2">cv. Da-Ae</strain>
        <tissue evidence="1">Seedling</tissue>
    </source>
</reference>
<name>A0ABQ7X2C6_BRANA</name>
<keyword evidence="2" id="KW-1185">Reference proteome</keyword>
<organism evidence="1 2">
    <name type="scientific">Brassica napus</name>
    <name type="common">Rape</name>
    <dbReference type="NCBI Taxonomy" id="3708"/>
    <lineage>
        <taxon>Eukaryota</taxon>
        <taxon>Viridiplantae</taxon>
        <taxon>Streptophyta</taxon>
        <taxon>Embryophyta</taxon>
        <taxon>Tracheophyta</taxon>
        <taxon>Spermatophyta</taxon>
        <taxon>Magnoliopsida</taxon>
        <taxon>eudicotyledons</taxon>
        <taxon>Gunneridae</taxon>
        <taxon>Pentapetalae</taxon>
        <taxon>rosids</taxon>
        <taxon>malvids</taxon>
        <taxon>Brassicales</taxon>
        <taxon>Brassicaceae</taxon>
        <taxon>Brassiceae</taxon>
        <taxon>Brassica</taxon>
    </lineage>
</organism>
<sequence>MTTGLLRQKTTANSSLFVNPKLEKTEIHGYKLKETDILDKKRQRSIAPSELCRQAPIHRNKLHSAAVLFVLNNFKSSQ</sequence>
<gene>
    <name evidence="1" type="ORF">HID58_096385</name>
</gene>
<proteinExistence type="predicted"/>